<protein>
    <submittedName>
        <fullName evidence="2">Uncharacterized protein</fullName>
    </submittedName>
</protein>
<evidence type="ECO:0000313" key="1">
    <source>
        <dbReference type="Proteomes" id="UP000887577"/>
    </source>
</evidence>
<dbReference type="Proteomes" id="UP000887577">
    <property type="component" value="Unplaced"/>
</dbReference>
<organism evidence="1 2">
    <name type="scientific">Panagrolaimus superbus</name>
    <dbReference type="NCBI Taxonomy" id="310955"/>
    <lineage>
        <taxon>Eukaryota</taxon>
        <taxon>Metazoa</taxon>
        <taxon>Ecdysozoa</taxon>
        <taxon>Nematoda</taxon>
        <taxon>Chromadorea</taxon>
        <taxon>Rhabditida</taxon>
        <taxon>Tylenchina</taxon>
        <taxon>Panagrolaimomorpha</taxon>
        <taxon>Panagrolaimoidea</taxon>
        <taxon>Panagrolaimidae</taxon>
        <taxon>Panagrolaimus</taxon>
    </lineage>
</organism>
<accession>A0A914YA16</accession>
<dbReference type="AlphaFoldDB" id="A0A914YA16"/>
<name>A0A914YA16_9BILA</name>
<sequence length="187" mass="21820">MLEYSPKTGDLSYNKEGKKKGQHLKIISVKHDDEIVRISYMYDEIKSKIGLNFGNVCICLDEKYTNEIRAEFIEQGLNCGFKNIKIINSQTLLYLNAMSEIKYKPLNGNAIWIESEKNFYLWNLWKIVGKKAVYFGEFNGDSSRLVDLQKNGDQKSEFIDLPSYDEINLDFKIDENENLFGKFRREA</sequence>
<evidence type="ECO:0000313" key="2">
    <source>
        <dbReference type="WBParaSite" id="PSU_v2.g16276.t1"/>
    </source>
</evidence>
<reference evidence="2" key="1">
    <citation type="submission" date="2022-11" db="UniProtKB">
        <authorList>
            <consortium name="WormBaseParasite"/>
        </authorList>
    </citation>
    <scope>IDENTIFICATION</scope>
</reference>
<keyword evidence="1" id="KW-1185">Reference proteome</keyword>
<proteinExistence type="predicted"/>
<dbReference type="WBParaSite" id="PSU_v2.g16276.t1">
    <property type="protein sequence ID" value="PSU_v2.g16276.t1"/>
    <property type="gene ID" value="PSU_v2.g16276"/>
</dbReference>